<dbReference type="Proteomes" id="UP000308768">
    <property type="component" value="Unassembled WGS sequence"/>
</dbReference>
<name>A0A4U0VFC1_9PEZI</name>
<dbReference type="OrthoDB" id="5374070at2759"/>
<proteinExistence type="predicted"/>
<dbReference type="EMBL" id="NAJN01002847">
    <property type="protein sequence ID" value="TKA47841.1"/>
    <property type="molecule type" value="Genomic_DNA"/>
</dbReference>
<dbReference type="AlphaFoldDB" id="A0A4U0VFC1"/>
<reference evidence="1 2" key="1">
    <citation type="submission" date="2017-03" db="EMBL/GenBank/DDBJ databases">
        <title>Genomes of endolithic fungi from Antarctica.</title>
        <authorList>
            <person name="Coleine C."/>
            <person name="Masonjones S."/>
            <person name="Stajich J.E."/>
        </authorList>
    </citation>
    <scope>NUCLEOTIDE SEQUENCE [LARGE SCALE GENOMIC DNA]</scope>
    <source>
        <strain evidence="1 2">CCFEE 5187</strain>
    </source>
</reference>
<evidence type="ECO:0000313" key="2">
    <source>
        <dbReference type="Proteomes" id="UP000308768"/>
    </source>
</evidence>
<comment type="caution">
    <text evidence="1">The sequence shown here is derived from an EMBL/GenBank/DDBJ whole genome shotgun (WGS) entry which is preliminary data.</text>
</comment>
<evidence type="ECO:0000313" key="1">
    <source>
        <dbReference type="EMBL" id="TKA47841.1"/>
    </source>
</evidence>
<accession>A0A4U0VFC1</accession>
<protein>
    <submittedName>
        <fullName evidence="1">Uncharacterized protein</fullName>
    </submittedName>
</protein>
<organism evidence="1 2">
    <name type="scientific">Cryomyces minteri</name>
    <dbReference type="NCBI Taxonomy" id="331657"/>
    <lineage>
        <taxon>Eukaryota</taxon>
        <taxon>Fungi</taxon>
        <taxon>Dikarya</taxon>
        <taxon>Ascomycota</taxon>
        <taxon>Pezizomycotina</taxon>
        <taxon>Dothideomycetes</taxon>
        <taxon>Dothideomycetes incertae sedis</taxon>
        <taxon>Cryomyces</taxon>
    </lineage>
</organism>
<keyword evidence="2" id="KW-1185">Reference proteome</keyword>
<sequence length="353" mass="39523">MNTKITYLERYPENFMDFTHSASLKESARHLPGRSTLELAEQSEKFIKRTRENARHLHEAYLASRGLRCQVSLTVPFALNEPSPIGSLIAASASDLEDDFQFLITNGTRTREFHVIPVDLVRVRRTYADIREATLALRDNPDETTYLLPSTALPKEGFSIQVLKKKWLADLDDRGHLTLSAQELRTRVTIACSLVQGCHRFFGTPWLDHLDLSNLRGGKAKGATWAAMLGTGSGDTGTTRILKSFSTEKRRIGRDLTRHCQVFRLGLVLTELALGKPIKYIDDSDANKGVRVVVAGVDDNEAMVAIEVAEMVDQTTNNQILGDVVQYCFSILQPKRIEIEDFGAEYNAKVLMP</sequence>
<gene>
    <name evidence="1" type="ORF">B0A49_12722</name>
</gene>